<evidence type="ECO:0000256" key="1">
    <source>
        <dbReference type="SAM" id="MobiDB-lite"/>
    </source>
</evidence>
<sequence>MENKSPQGLFLKHDRRARSEVDFETARRNNAIPQSIDKDFPIFSKLNVQPNAYANYRHAYYDDNMTPYAGASGLRPYTGAQSMPQARYQFADPRFSNFSASRAGSYQSLVAPTANHTAPSYASSEASSFARGGAKAKAGAAKHNLASRFTPRPQNRIYPTGRVPPQTDNRPSPFDGKRPWYKRKMCMLSAGIIGLIFIALIVLTIVFGVKAYRNSSSGAASGPQGPTNKITIAFPFGYSNRTLSKGEISKGSNIPPPLEGKLKITFSFPIAHLDEKDNSRLDAMHNRLITAITDVIMGFNDGRTTFAFQQYSDESTQRLIDNLDFATALRDLNSIVSKTVLGVQPSQHSELSGPGENPQESAEFVMTFAFNIAHNDGKARMKRSPADVTANAPQECQIMSAAIDKYKGKSVAFIYEIYASGINPPAIDCTDAKNALEKLKTVCALELPSGNPSLAGDPDDFKKDMSSASANMAKFAKDLKSTSAQSSLVIIADAQSASYFANVSDVGLVNTSGRSVDEIMSSLSSEMPVIENSATSSTPPSPPDGRSSTTTHGGSPPSVTIPSSNTTQPSDGTTHSIGTITPEPPTAPSGGIPSTSTHGPTPPPPPPQTNTTIPILRNY</sequence>
<dbReference type="OrthoDB" id="10676485at2759"/>
<keyword evidence="4" id="KW-1185">Reference proteome</keyword>
<keyword evidence="2" id="KW-0812">Transmembrane</keyword>
<dbReference type="WBParaSite" id="ASIM_0001702901-mRNA-1">
    <property type="protein sequence ID" value="ASIM_0001702901-mRNA-1"/>
    <property type="gene ID" value="ASIM_0001702901"/>
</dbReference>
<organism evidence="5">
    <name type="scientific">Anisakis simplex</name>
    <name type="common">Herring worm</name>
    <dbReference type="NCBI Taxonomy" id="6269"/>
    <lineage>
        <taxon>Eukaryota</taxon>
        <taxon>Metazoa</taxon>
        <taxon>Ecdysozoa</taxon>
        <taxon>Nematoda</taxon>
        <taxon>Chromadorea</taxon>
        <taxon>Rhabditida</taxon>
        <taxon>Spirurina</taxon>
        <taxon>Ascaridomorpha</taxon>
        <taxon>Ascaridoidea</taxon>
        <taxon>Anisakidae</taxon>
        <taxon>Anisakis</taxon>
        <taxon>Anisakis simplex complex</taxon>
    </lineage>
</organism>
<feature type="compositionally biased region" description="Polar residues" evidence="1">
    <location>
        <begin position="561"/>
        <end position="579"/>
    </location>
</feature>
<dbReference type="EMBL" id="UYRR01033091">
    <property type="protein sequence ID" value="VDK57775.1"/>
    <property type="molecule type" value="Genomic_DNA"/>
</dbReference>
<proteinExistence type="predicted"/>
<feature type="compositionally biased region" description="Low complexity" evidence="1">
    <location>
        <begin position="588"/>
        <end position="599"/>
    </location>
</feature>
<evidence type="ECO:0000256" key="2">
    <source>
        <dbReference type="SAM" id="Phobius"/>
    </source>
</evidence>
<dbReference type="AlphaFoldDB" id="A0A0M3K7T8"/>
<feature type="transmembrane region" description="Helical" evidence="2">
    <location>
        <begin position="187"/>
        <end position="209"/>
    </location>
</feature>
<protein>
    <submittedName>
        <fullName evidence="5">VWFA domain-containing protein</fullName>
    </submittedName>
</protein>
<reference evidence="5" key="1">
    <citation type="submission" date="2017-02" db="UniProtKB">
        <authorList>
            <consortium name="WormBaseParasite"/>
        </authorList>
    </citation>
    <scope>IDENTIFICATION</scope>
</reference>
<evidence type="ECO:0000313" key="3">
    <source>
        <dbReference type="EMBL" id="VDK57775.1"/>
    </source>
</evidence>
<feature type="compositionally biased region" description="Low complexity" evidence="1">
    <location>
        <begin position="533"/>
        <end position="560"/>
    </location>
</feature>
<evidence type="ECO:0000313" key="5">
    <source>
        <dbReference type="WBParaSite" id="ASIM_0001702901-mRNA-1"/>
    </source>
</evidence>
<name>A0A0M3K7T8_ANISI</name>
<reference evidence="3 4" key="2">
    <citation type="submission" date="2018-11" db="EMBL/GenBank/DDBJ databases">
        <authorList>
            <consortium name="Pathogen Informatics"/>
        </authorList>
    </citation>
    <scope>NUCLEOTIDE SEQUENCE [LARGE SCALE GENOMIC DNA]</scope>
</reference>
<keyword evidence="2" id="KW-0472">Membrane</keyword>
<dbReference type="Proteomes" id="UP000267096">
    <property type="component" value="Unassembled WGS sequence"/>
</dbReference>
<feature type="region of interest" description="Disordered" evidence="1">
    <location>
        <begin position="151"/>
        <end position="176"/>
    </location>
</feature>
<evidence type="ECO:0000313" key="4">
    <source>
        <dbReference type="Proteomes" id="UP000267096"/>
    </source>
</evidence>
<feature type="region of interest" description="Disordered" evidence="1">
    <location>
        <begin position="527"/>
        <end position="619"/>
    </location>
</feature>
<gene>
    <name evidence="3" type="ORF">ASIM_LOCUS16436</name>
</gene>
<accession>A0A0M3K7T8</accession>
<feature type="compositionally biased region" description="Low complexity" evidence="1">
    <location>
        <begin position="609"/>
        <end position="619"/>
    </location>
</feature>
<keyword evidence="2" id="KW-1133">Transmembrane helix</keyword>